<dbReference type="InterPro" id="IPR036388">
    <property type="entry name" value="WH-like_DNA-bd_sf"/>
</dbReference>
<name>A0ABX1J8Z5_9PSEU</name>
<keyword evidence="2" id="KW-0238">DNA-binding</keyword>
<dbReference type="Gene3D" id="1.10.10.10">
    <property type="entry name" value="Winged helix-like DNA-binding domain superfamily/Winged helix DNA-binding domain"/>
    <property type="match status" value="1"/>
</dbReference>
<dbReference type="InterPro" id="IPR011990">
    <property type="entry name" value="TPR-like_helical_dom_sf"/>
</dbReference>
<accession>A0ABX1J8Z5</accession>
<dbReference type="PROSITE" id="PS00622">
    <property type="entry name" value="HTH_LUXR_1"/>
    <property type="match status" value="1"/>
</dbReference>
<evidence type="ECO:0000256" key="3">
    <source>
        <dbReference type="ARBA" id="ARBA00023163"/>
    </source>
</evidence>
<proteinExistence type="predicted"/>
<dbReference type="Gene3D" id="1.25.40.10">
    <property type="entry name" value="Tetratricopeptide repeat domain"/>
    <property type="match status" value="1"/>
</dbReference>
<evidence type="ECO:0000256" key="1">
    <source>
        <dbReference type="ARBA" id="ARBA00023015"/>
    </source>
</evidence>
<feature type="domain" description="HTH luxR-type" evidence="4">
    <location>
        <begin position="225"/>
        <end position="290"/>
    </location>
</feature>
<dbReference type="Proteomes" id="UP000715441">
    <property type="component" value="Unassembled WGS sequence"/>
</dbReference>
<evidence type="ECO:0000259" key="4">
    <source>
        <dbReference type="PROSITE" id="PS50043"/>
    </source>
</evidence>
<dbReference type="InterPro" id="IPR016032">
    <property type="entry name" value="Sig_transdc_resp-reg_C-effctor"/>
</dbReference>
<dbReference type="PRINTS" id="PR00038">
    <property type="entry name" value="HTHLUXR"/>
</dbReference>
<organism evidence="5 6">
    <name type="scientific">Amycolatopsis acididurans</name>
    <dbReference type="NCBI Taxonomy" id="2724524"/>
    <lineage>
        <taxon>Bacteria</taxon>
        <taxon>Bacillati</taxon>
        <taxon>Actinomycetota</taxon>
        <taxon>Actinomycetes</taxon>
        <taxon>Pseudonocardiales</taxon>
        <taxon>Pseudonocardiaceae</taxon>
        <taxon>Amycolatopsis</taxon>
    </lineage>
</organism>
<protein>
    <submittedName>
        <fullName evidence="5">Helix-turn-helix transcriptional regulator</fullName>
    </submittedName>
</protein>
<dbReference type="SMART" id="SM00421">
    <property type="entry name" value="HTH_LUXR"/>
    <property type="match status" value="1"/>
</dbReference>
<sequence length="290" mass="31086">MAAPLGDYHRIGLARSALAMAELAAGHVDNAAAALSPMLRLVESADTPPFVPGLSRAMGYLRLAQDRLDDALRWFGRESDLFGDLAPQTLLGLVTARRLSGDSVDAAQLCERALEAGRRLGMPKVIGDALEESAFLAGERAGDLHHEALAIRAEHGLWPDCVRSLEALAALGSEVEAARLSAACARARQEMGLPHTPADSGEERVLELREAIEYARRARGKRGRPSSGWASLTPAEQSVVRLAAEGLSNPEIGSRLYMSRSTVKTHLSHVYAKLGVTNRTELAAVAKRTE</sequence>
<keyword evidence="3" id="KW-0804">Transcription</keyword>
<keyword evidence="1" id="KW-0805">Transcription regulation</keyword>
<dbReference type="PANTHER" id="PTHR44688:SF25">
    <property type="entry name" value="HTH LUXR-TYPE DOMAIN-CONTAINING PROTEIN"/>
    <property type="match status" value="1"/>
</dbReference>
<dbReference type="PANTHER" id="PTHR44688">
    <property type="entry name" value="DNA-BINDING TRANSCRIPTIONAL ACTIVATOR DEVR_DOSR"/>
    <property type="match status" value="1"/>
</dbReference>
<dbReference type="SUPFAM" id="SSF48452">
    <property type="entry name" value="TPR-like"/>
    <property type="match status" value="1"/>
</dbReference>
<evidence type="ECO:0000313" key="6">
    <source>
        <dbReference type="Proteomes" id="UP000715441"/>
    </source>
</evidence>
<evidence type="ECO:0000256" key="2">
    <source>
        <dbReference type="ARBA" id="ARBA00023125"/>
    </source>
</evidence>
<dbReference type="EMBL" id="JAAXLS010000021">
    <property type="protein sequence ID" value="NKQ56265.1"/>
    <property type="molecule type" value="Genomic_DNA"/>
</dbReference>
<dbReference type="InterPro" id="IPR000792">
    <property type="entry name" value="Tscrpt_reg_LuxR_C"/>
</dbReference>
<comment type="caution">
    <text evidence="5">The sequence shown here is derived from an EMBL/GenBank/DDBJ whole genome shotgun (WGS) entry which is preliminary data.</text>
</comment>
<dbReference type="CDD" id="cd06170">
    <property type="entry name" value="LuxR_C_like"/>
    <property type="match status" value="1"/>
</dbReference>
<dbReference type="Pfam" id="PF00196">
    <property type="entry name" value="GerE"/>
    <property type="match status" value="1"/>
</dbReference>
<evidence type="ECO:0000313" key="5">
    <source>
        <dbReference type="EMBL" id="NKQ56265.1"/>
    </source>
</evidence>
<dbReference type="SUPFAM" id="SSF46894">
    <property type="entry name" value="C-terminal effector domain of the bipartite response regulators"/>
    <property type="match status" value="1"/>
</dbReference>
<reference evidence="5 6" key="1">
    <citation type="submission" date="2020-04" db="EMBL/GenBank/DDBJ databases">
        <title>Novel species.</title>
        <authorList>
            <person name="Teo W.F.A."/>
            <person name="Lipun K."/>
            <person name="Srisuk N."/>
            <person name="Duangmal K."/>
        </authorList>
    </citation>
    <scope>NUCLEOTIDE SEQUENCE [LARGE SCALE GENOMIC DNA]</scope>
    <source>
        <strain evidence="5 6">K13G38</strain>
    </source>
</reference>
<keyword evidence="6" id="KW-1185">Reference proteome</keyword>
<dbReference type="PROSITE" id="PS50043">
    <property type="entry name" value="HTH_LUXR_2"/>
    <property type="match status" value="1"/>
</dbReference>
<gene>
    <name evidence="5" type="ORF">HFP15_25635</name>
</gene>